<dbReference type="AlphaFoldDB" id="X0WIH4"/>
<name>X0WIH4_9ZZZZ</name>
<sequence length="75" mass="8600">NDIKLRQHVIDALGENSFCFHVESSPSPRDVVIGKVTISRELTHSLAPGPGYWGWNRTKCGYLTNYLRYYENSIK</sequence>
<organism evidence="1">
    <name type="scientific">marine sediment metagenome</name>
    <dbReference type="NCBI Taxonomy" id="412755"/>
    <lineage>
        <taxon>unclassified sequences</taxon>
        <taxon>metagenomes</taxon>
        <taxon>ecological metagenomes</taxon>
    </lineage>
</organism>
<gene>
    <name evidence="1" type="ORF">S01H1_66457</name>
</gene>
<reference evidence="1" key="1">
    <citation type="journal article" date="2014" name="Front. Microbiol.">
        <title>High frequency of phylogenetically diverse reductive dehalogenase-homologous genes in deep subseafloor sedimentary metagenomes.</title>
        <authorList>
            <person name="Kawai M."/>
            <person name="Futagami T."/>
            <person name="Toyoda A."/>
            <person name="Takaki Y."/>
            <person name="Nishi S."/>
            <person name="Hori S."/>
            <person name="Arai W."/>
            <person name="Tsubouchi T."/>
            <person name="Morono Y."/>
            <person name="Uchiyama I."/>
            <person name="Ito T."/>
            <person name="Fujiyama A."/>
            <person name="Inagaki F."/>
            <person name="Takami H."/>
        </authorList>
    </citation>
    <scope>NUCLEOTIDE SEQUENCE</scope>
    <source>
        <strain evidence="1">Expedition CK06-06</strain>
    </source>
</reference>
<dbReference type="EMBL" id="BARS01043943">
    <property type="protein sequence ID" value="GAG30794.1"/>
    <property type="molecule type" value="Genomic_DNA"/>
</dbReference>
<comment type="caution">
    <text evidence="1">The sequence shown here is derived from an EMBL/GenBank/DDBJ whole genome shotgun (WGS) entry which is preliminary data.</text>
</comment>
<protein>
    <submittedName>
        <fullName evidence="1">Uncharacterized protein</fullName>
    </submittedName>
</protein>
<feature type="non-terminal residue" evidence="1">
    <location>
        <position position="1"/>
    </location>
</feature>
<evidence type="ECO:0000313" key="1">
    <source>
        <dbReference type="EMBL" id="GAG30794.1"/>
    </source>
</evidence>
<proteinExistence type="predicted"/>
<accession>X0WIH4</accession>